<dbReference type="Pfam" id="PF20122">
    <property type="entry name" value="DUF6512"/>
    <property type="match status" value="1"/>
</dbReference>
<protein>
    <submittedName>
        <fullName evidence="2">Uncharacterized protein</fullName>
    </submittedName>
</protein>
<proteinExistence type="predicted"/>
<sequence>MNKQIFFFCLTGFLFVSLLGALSHFFYEWSGNNKIVGFFFAANESTWEHLKLAFFPTLLFFFTGAFFLKSPGCLVACFAALIVPVILIPVLFYSYTSVAGTSFLAADIAIYFVSVAAAFALSYPILCAASMPKYASILAATGIAVLIVCFATFTLFPPHIFLFRDPLSGKFGL</sequence>
<reference evidence="2" key="1">
    <citation type="journal article" date="2021" name="PeerJ">
        <title>Extensive microbial diversity within the chicken gut microbiome revealed by metagenomics and culture.</title>
        <authorList>
            <person name="Gilroy R."/>
            <person name="Ravi A."/>
            <person name="Getino M."/>
            <person name="Pursley I."/>
            <person name="Horton D.L."/>
            <person name="Alikhan N.F."/>
            <person name="Baker D."/>
            <person name="Gharbi K."/>
            <person name="Hall N."/>
            <person name="Watson M."/>
            <person name="Adriaenssens E.M."/>
            <person name="Foster-Nyarko E."/>
            <person name="Jarju S."/>
            <person name="Secka A."/>
            <person name="Antonio M."/>
            <person name="Oren A."/>
            <person name="Chaudhuri R.R."/>
            <person name="La Ragione R."/>
            <person name="Hildebrand F."/>
            <person name="Pallen M.J."/>
        </authorList>
    </citation>
    <scope>NUCLEOTIDE SEQUENCE</scope>
    <source>
        <strain evidence="2">811</strain>
    </source>
</reference>
<evidence type="ECO:0000313" key="2">
    <source>
        <dbReference type="EMBL" id="HIX07108.1"/>
    </source>
</evidence>
<keyword evidence="1" id="KW-1133">Transmembrane helix</keyword>
<comment type="caution">
    <text evidence="2">The sequence shown here is derived from an EMBL/GenBank/DDBJ whole genome shotgun (WGS) entry which is preliminary data.</text>
</comment>
<evidence type="ECO:0000313" key="3">
    <source>
        <dbReference type="Proteomes" id="UP000824204"/>
    </source>
</evidence>
<dbReference type="AlphaFoldDB" id="A0A9D1V6V9"/>
<keyword evidence="1" id="KW-0812">Transmembrane</keyword>
<dbReference type="InterPro" id="IPR045407">
    <property type="entry name" value="DUF6512"/>
</dbReference>
<dbReference type="EMBL" id="DXFX01000016">
    <property type="protein sequence ID" value="HIX07108.1"/>
    <property type="molecule type" value="Genomic_DNA"/>
</dbReference>
<feature type="transmembrane region" description="Helical" evidence="1">
    <location>
        <begin position="134"/>
        <end position="156"/>
    </location>
</feature>
<gene>
    <name evidence="2" type="ORF">H9741_01395</name>
</gene>
<feature type="transmembrane region" description="Helical" evidence="1">
    <location>
        <begin position="47"/>
        <end position="68"/>
    </location>
</feature>
<feature type="transmembrane region" description="Helical" evidence="1">
    <location>
        <begin position="108"/>
        <end position="127"/>
    </location>
</feature>
<accession>A0A9D1V6V9</accession>
<reference evidence="2" key="2">
    <citation type="submission" date="2021-04" db="EMBL/GenBank/DDBJ databases">
        <authorList>
            <person name="Gilroy R."/>
        </authorList>
    </citation>
    <scope>NUCLEOTIDE SEQUENCE</scope>
    <source>
        <strain evidence="2">811</strain>
    </source>
</reference>
<organism evidence="2 3">
    <name type="scientific">Candidatus Borkfalkia faecipullorum</name>
    <dbReference type="NCBI Taxonomy" id="2838510"/>
    <lineage>
        <taxon>Bacteria</taxon>
        <taxon>Bacillati</taxon>
        <taxon>Bacillota</taxon>
        <taxon>Clostridia</taxon>
        <taxon>Christensenellales</taxon>
        <taxon>Christensenellaceae</taxon>
        <taxon>Candidatus Borkfalkia</taxon>
    </lineage>
</organism>
<evidence type="ECO:0000256" key="1">
    <source>
        <dbReference type="SAM" id="Phobius"/>
    </source>
</evidence>
<feature type="transmembrane region" description="Helical" evidence="1">
    <location>
        <begin position="5"/>
        <end position="27"/>
    </location>
</feature>
<dbReference type="Proteomes" id="UP000824204">
    <property type="component" value="Unassembled WGS sequence"/>
</dbReference>
<keyword evidence="1" id="KW-0472">Membrane</keyword>
<feature type="transmembrane region" description="Helical" evidence="1">
    <location>
        <begin position="75"/>
        <end position="96"/>
    </location>
</feature>
<name>A0A9D1V6V9_9FIRM</name>